<dbReference type="InterPro" id="IPR002509">
    <property type="entry name" value="NODB_dom"/>
</dbReference>
<name>A0A7C9NI73_9BACT</name>
<dbReference type="PANTHER" id="PTHR34216">
    <property type="match status" value="1"/>
</dbReference>
<gene>
    <name evidence="4" type="ORF">GTA51_04085</name>
</gene>
<protein>
    <submittedName>
        <fullName evidence="4">Polysaccharide deacetylase family protein</fullName>
    </submittedName>
</protein>
<dbReference type="PROSITE" id="PS51677">
    <property type="entry name" value="NODB"/>
    <property type="match status" value="1"/>
</dbReference>
<dbReference type="InterPro" id="IPR011330">
    <property type="entry name" value="Glyco_hydro/deAcase_b/a-brl"/>
</dbReference>
<comment type="caution">
    <text evidence="4">The sequence shown here is derived from an EMBL/GenBank/DDBJ whole genome shotgun (WGS) entry which is preliminary data.</text>
</comment>
<dbReference type="Gene3D" id="3.20.20.370">
    <property type="entry name" value="Glycoside hydrolase/deacetylase"/>
    <property type="match status" value="1"/>
</dbReference>
<keyword evidence="5" id="KW-1185">Reference proteome</keyword>
<proteinExistence type="predicted"/>
<dbReference type="InterPro" id="IPR051398">
    <property type="entry name" value="Polysacch_Deacetylase"/>
</dbReference>
<organism evidence="4 5">
    <name type="scientific">Solidesulfovibrio aerotolerans</name>
    <dbReference type="NCBI Taxonomy" id="295255"/>
    <lineage>
        <taxon>Bacteria</taxon>
        <taxon>Pseudomonadati</taxon>
        <taxon>Thermodesulfobacteriota</taxon>
        <taxon>Desulfovibrionia</taxon>
        <taxon>Desulfovibrionales</taxon>
        <taxon>Desulfovibrionaceae</taxon>
        <taxon>Solidesulfovibrio</taxon>
    </lineage>
</organism>
<feature type="domain" description="NodB homology" evidence="3">
    <location>
        <begin position="95"/>
        <end position="279"/>
    </location>
</feature>
<dbReference type="Proteomes" id="UP000482487">
    <property type="component" value="Unassembled WGS sequence"/>
</dbReference>
<evidence type="ECO:0000256" key="2">
    <source>
        <dbReference type="ARBA" id="ARBA00022729"/>
    </source>
</evidence>
<sequence>MQQSGRAKGIRRFVAGWGKTVLGRLVFGLGLGRRLLASRAVIVAFHRVQGQGPNDAMTMPTAQFREWCRFFQKHFRVVPLEGIVGKLERGEAFAGELAITFDDGYLDFQTEAVPVLASLGLPATVFAVSDYVGTDIRPWWDTAKAYPFMDWTQLGAVAAQGFAVGSHGKSHAAMDELTPAAALEELVVSKAVLEAGLGRPVVWYAYPYGHPEKMPEAARESVRQAGYRACLGYGGLIGPQASPFHLDRICVNDWFSTPSQFGGYLVVLYLRHLLGRIRE</sequence>
<evidence type="ECO:0000256" key="1">
    <source>
        <dbReference type="ARBA" id="ARBA00004613"/>
    </source>
</evidence>
<keyword evidence="2" id="KW-0732">Signal</keyword>
<dbReference type="PANTHER" id="PTHR34216:SF3">
    <property type="entry name" value="POLY-BETA-1,6-N-ACETYL-D-GLUCOSAMINE N-DEACETYLASE"/>
    <property type="match status" value="1"/>
</dbReference>
<evidence type="ECO:0000313" key="4">
    <source>
        <dbReference type="EMBL" id="MYL82316.1"/>
    </source>
</evidence>
<reference evidence="4 5" key="1">
    <citation type="submission" date="2020-01" db="EMBL/GenBank/DDBJ databases">
        <title>Genome sequence of Desulfovibrio aerotolerans DSM 16695(T).</title>
        <authorList>
            <person name="Karnachuk O."/>
            <person name="Avakyan M."/>
            <person name="Mardanov A."/>
            <person name="Kadnikov V."/>
            <person name="Ravin N."/>
        </authorList>
    </citation>
    <scope>NUCLEOTIDE SEQUENCE [LARGE SCALE GENOMIC DNA]</scope>
    <source>
        <strain evidence="4 5">DSM 16695</strain>
    </source>
</reference>
<dbReference type="GO" id="GO:0005975">
    <property type="term" value="P:carbohydrate metabolic process"/>
    <property type="evidence" value="ECO:0007669"/>
    <property type="project" value="InterPro"/>
</dbReference>
<dbReference type="Pfam" id="PF01522">
    <property type="entry name" value="Polysacc_deac_1"/>
    <property type="match status" value="1"/>
</dbReference>
<accession>A0A7C9NI73</accession>
<comment type="subcellular location">
    <subcellularLocation>
        <location evidence="1">Secreted</location>
    </subcellularLocation>
</comment>
<dbReference type="EMBL" id="WVUD01000004">
    <property type="protein sequence ID" value="MYL82316.1"/>
    <property type="molecule type" value="Genomic_DNA"/>
</dbReference>
<dbReference type="OrthoDB" id="9776235at2"/>
<evidence type="ECO:0000259" key="3">
    <source>
        <dbReference type="PROSITE" id="PS51677"/>
    </source>
</evidence>
<evidence type="ECO:0000313" key="5">
    <source>
        <dbReference type="Proteomes" id="UP000482487"/>
    </source>
</evidence>
<dbReference type="RefSeq" id="WP_160958915.1">
    <property type="nucleotide sequence ID" value="NZ_WVUD01000004.1"/>
</dbReference>
<dbReference type="GO" id="GO:0016810">
    <property type="term" value="F:hydrolase activity, acting on carbon-nitrogen (but not peptide) bonds"/>
    <property type="evidence" value="ECO:0007669"/>
    <property type="project" value="InterPro"/>
</dbReference>
<dbReference type="SUPFAM" id="SSF88713">
    <property type="entry name" value="Glycoside hydrolase/deacetylase"/>
    <property type="match status" value="1"/>
</dbReference>
<dbReference type="GO" id="GO:0005576">
    <property type="term" value="C:extracellular region"/>
    <property type="evidence" value="ECO:0007669"/>
    <property type="project" value="UniProtKB-SubCell"/>
</dbReference>
<dbReference type="CDD" id="cd10918">
    <property type="entry name" value="CE4_NodB_like_5s_6s"/>
    <property type="match status" value="1"/>
</dbReference>
<dbReference type="AlphaFoldDB" id="A0A7C9NI73"/>